<dbReference type="AlphaFoldDB" id="A0A813PE95"/>
<dbReference type="SUPFAM" id="SSF48208">
    <property type="entry name" value="Six-hairpin glycosidases"/>
    <property type="match status" value="1"/>
</dbReference>
<reference evidence="1" key="1">
    <citation type="submission" date="2021-02" db="EMBL/GenBank/DDBJ databases">
        <authorList>
            <person name="Nowell W R."/>
        </authorList>
    </citation>
    <scope>NUCLEOTIDE SEQUENCE</scope>
</reference>
<protein>
    <submittedName>
        <fullName evidence="1">Uncharacterized protein</fullName>
    </submittedName>
</protein>
<keyword evidence="2" id="KW-1185">Reference proteome</keyword>
<proteinExistence type="predicted"/>
<accession>A0A813PE95</accession>
<comment type="caution">
    <text evidence="1">The sequence shown here is derived from an EMBL/GenBank/DDBJ whole genome shotgun (WGS) entry which is preliminary data.</text>
</comment>
<dbReference type="InterPro" id="IPR008928">
    <property type="entry name" value="6-hairpin_glycosidase_sf"/>
</dbReference>
<name>A0A813PE95_9BILA</name>
<dbReference type="Proteomes" id="UP000663870">
    <property type="component" value="Unassembled WGS sequence"/>
</dbReference>
<dbReference type="EMBL" id="CAJNOL010000021">
    <property type="protein sequence ID" value="CAF0753757.1"/>
    <property type="molecule type" value="Genomic_DNA"/>
</dbReference>
<evidence type="ECO:0000313" key="1">
    <source>
        <dbReference type="EMBL" id="CAF0753757.1"/>
    </source>
</evidence>
<evidence type="ECO:0000313" key="2">
    <source>
        <dbReference type="Proteomes" id="UP000663870"/>
    </source>
</evidence>
<sequence length="343" mass="40389">MLKNLVMEKSILEQILKVVETVYGTYTKGNWIPKPYADNKSRYLWTDAYGVCNFLTLYRETNDIKYLEQADALINNVHDTLGYERNGKKRLGNATDEYPTRGGLRIGKIEDEGSHDGDGQYFHYLTKWAFALSRMAKIKNDQRYIRWAIDLIKAIHPHFVYRDRNDQLHMYWKMSIDLTYPAVPSEGNLDPYDGYITYRLVDELAEERELEKEIADMKSMVDIKYARYRSSDPLDLGEALWITHWYPDEQWAKTITTKSLQALEELWQHGDFQESLNRRLAFREFGTTIGVQVNDKAGDIWKNRINDLHNLWLPHLYKRDKDISPVMFCTSLRPGVVSRHYLP</sequence>
<gene>
    <name evidence="1" type="ORF">JXQ802_LOCUS1829</name>
</gene>
<organism evidence="1 2">
    <name type="scientific">Rotaria sordida</name>
    <dbReference type="NCBI Taxonomy" id="392033"/>
    <lineage>
        <taxon>Eukaryota</taxon>
        <taxon>Metazoa</taxon>
        <taxon>Spiralia</taxon>
        <taxon>Gnathifera</taxon>
        <taxon>Rotifera</taxon>
        <taxon>Eurotatoria</taxon>
        <taxon>Bdelloidea</taxon>
        <taxon>Philodinida</taxon>
        <taxon>Philodinidae</taxon>
        <taxon>Rotaria</taxon>
    </lineage>
</organism>
<dbReference type="GO" id="GO:0005975">
    <property type="term" value="P:carbohydrate metabolic process"/>
    <property type="evidence" value="ECO:0007669"/>
    <property type="project" value="InterPro"/>
</dbReference>